<gene>
    <name evidence="2" type="ORF">E2C01_101400</name>
</gene>
<accession>A0A5B7KLW3</accession>
<dbReference type="AlphaFoldDB" id="A0A5B7KLW3"/>
<proteinExistence type="predicted"/>
<evidence type="ECO:0000313" key="2">
    <source>
        <dbReference type="EMBL" id="MPD05645.1"/>
    </source>
</evidence>
<organism evidence="2 3">
    <name type="scientific">Portunus trituberculatus</name>
    <name type="common">Swimming crab</name>
    <name type="synonym">Neptunus trituberculatus</name>
    <dbReference type="NCBI Taxonomy" id="210409"/>
    <lineage>
        <taxon>Eukaryota</taxon>
        <taxon>Metazoa</taxon>
        <taxon>Ecdysozoa</taxon>
        <taxon>Arthropoda</taxon>
        <taxon>Crustacea</taxon>
        <taxon>Multicrustacea</taxon>
        <taxon>Malacostraca</taxon>
        <taxon>Eumalacostraca</taxon>
        <taxon>Eucarida</taxon>
        <taxon>Decapoda</taxon>
        <taxon>Pleocyemata</taxon>
        <taxon>Brachyura</taxon>
        <taxon>Eubrachyura</taxon>
        <taxon>Portunoidea</taxon>
        <taxon>Portunidae</taxon>
        <taxon>Portuninae</taxon>
        <taxon>Portunus</taxon>
    </lineage>
</organism>
<protein>
    <submittedName>
        <fullName evidence="2">Uncharacterized protein</fullName>
    </submittedName>
</protein>
<name>A0A5B7KLW3_PORTR</name>
<sequence>MKIVFCGVVDLLKEEKSHTPGGSSEKTDGRLKTIENDNEIMKANTEVLKKNYDNLKNKVCTNEKKMEDNGDQVRKISEKLKHWKMTRIS</sequence>
<keyword evidence="3" id="KW-1185">Reference proteome</keyword>
<keyword evidence="1" id="KW-0175">Coiled coil</keyword>
<comment type="caution">
    <text evidence="2">The sequence shown here is derived from an EMBL/GenBank/DDBJ whole genome shotgun (WGS) entry which is preliminary data.</text>
</comment>
<evidence type="ECO:0000256" key="1">
    <source>
        <dbReference type="SAM" id="Coils"/>
    </source>
</evidence>
<reference evidence="2 3" key="1">
    <citation type="submission" date="2019-05" db="EMBL/GenBank/DDBJ databases">
        <title>Another draft genome of Portunus trituberculatus and its Hox gene families provides insights of decapod evolution.</title>
        <authorList>
            <person name="Jeong J.-H."/>
            <person name="Song I."/>
            <person name="Kim S."/>
            <person name="Choi T."/>
            <person name="Kim D."/>
            <person name="Ryu S."/>
            <person name="Kim W."/>
        </authorList>
    </citation>
    <scope>NUCLEOTIDE SEQUENCE [LARGE SCALE GENOMIC DNA]</scope>
    <source>
        <tissue evidence="2">Muscle</tissue>
    </source>
</reference>
<evidence type="ECO:0000313" key="3">
    <source>
        <dbReference type="Proteomes" id="UP000324222"/>
    </source>
</evidence>
<feature type="coiled-coil region" evidence="1">
    <location>
        <begin position="31"/>
        <end position="58"/>
    </location>
</feature>
<dbReference type="Proteomes" id="UP000324222">
    <property type="component" value="Unassembled WGS sequence"/>
</dbReference>
<dbReference type="EMBL" id="VSRR010147012">
    <property type="protein sequence ID" value="MPD05645.1"/>
    <property type="molecule type" value="Genomic_DNA"/>
</dbReference>